<evidence type="ECO:0000313" key="2">
    <source>
        <dbReference type="EMBL" id="PMD37438.1"/>
    </source>
</evidence>
<dbReference type="AlphaFoldDB" id="A0A2J6RG11"/>
<name>A0A2J6RG11_HYAVF</name>
<proteinExistence type="predicted"/>
<sequence length="356" mass="41038">MVDSMEDVGIALSTALPFDDQPNYNLLGFSDIRLEVHPFKLNNEDGQWVTSNDFLSMIPSLENSLRDTAVYFPDKLSHENPASASPSSDSSFTCFPRLPVELRIKIWRLAIPRVRFLQVRAHYDPTTMVIRFSACDKQLSVSVLRTSRESREAYLEVFPIRLPALNPHQEIRFDPKLDFIYISNFEHLRPAFESRVGLSLINQFDGSLPPFLKPLSTISRLALPANSFCDDGSLSPHLQNPLEETDIDKFTDEEQYMYRNFPLKFVAELANVKTLALVLDPNNYWPEFSYEEMLFWEAEGEVDRLRELAKESKYMEGRELPEFVMVAPEHWANAIRHDSYSDFGGNEDLDECYDSL</sequence>
<reference evidence="2 3" key="1">
    <citation type="submission" date="2016-04" db="EMBL/GenBank/DDBJ databases">
        <title>A degradative enzymes factory behind the ericoid mycorrhizal symbiosis.</title>
        <authorList>
            <consortium name="DOE Joint Genome Institute"/>
            <person name="Martino E."/>
            <person name="Morin E."/>
            <person name="Grelet G."/>
            <person name="Kuo A."/>
            <person name="Kohler A."/>
            <person name="Daghino S."/>
            <person name="Barry K."/>
            <person name="Choi C."/>
            <person name="Cichocki N."/>
            <person name="Clum A."/>
            <person name="Copeland A."/>
            <person name="Hainaut M."/>
            <person name="Haridas S."/>
            <person name="Labutti K."/>
            <person name="Lindquist E."/>
            <person name="Lipzen A."/>
            <person name="Khouja H.-R."/>
            <person name="Murat C."/>
            <person name="Ohm R."/>
            <person name="Olson A."/>
            <person name="Spatafora J."/>
            <person name="Veneault-Fourrey C."/>
            <person name="Henrissat B."/>
            <person name="Grigoriev I."/>
            <person name="Martin F."/>
            <person name="Perotto S."/>
        </authorList>
    </citation>
    <scope>NUCLEOTIDE SEQUENCE [LARGE SCALE GENOMIC DNA]</scope>
    <source>
        <strain evidence="2 3">F</strain>
    </source>
</reference>
<dbReference type="InterPro" id="IPR045518">
    <property type="entry name" value="2EXR"/>
</dbReference>
<dbReference type="Proteomes" id="UP000235786">
    <property type="component" value="Unassembled WGS sequence"/>
</dbReference>
<evidence type="ECO:0000313" key="3">
    <source>
        <dbReference type="Proteomes" id="UP000235786"/>
    </source>
</evidence>
<dbReference type="EMBL" id="KZ613949">
    <property type="protein sequence ID" value="PMD37438.1"/>
    <property type="molecule type" value="Genomic_DNA"/>
</dbReference>
<protein>
    <recommendedName>
        <fullName evidence="1">2EXR domain-containing protein</fullName>
    </recommendedName>
</protein>
<dbReference type="PANTHER" id="PTHR35910:SF6">
    <property type="entry name" value="2EXR DOMAIN-CONTAINING PROTEIN"/>
    <property type="match status" value="1"/>
</dbReference>
<feature type="domain" description="2EXR" evidence="1">
    <location>
        <begin position="92"/>
        <end position="180"/>
    </location>
</feature>
<dbReference type="OrthoDB" id="3498600at2759"/>
<keyword evidence="3" id="KW-1185">Reference proteome</keyword>
<accession>A0A2J6RG11</accession>
<gene>
    <name evidence="2" type="ORF">L207DRAFT_636133</name>
</gene>
<organism evidence="2 3">
    <name type="scientific">Hyaloscypha variabilis (strain UAMH 11265 / GT02V1 / F)</name>
    <name type="common">Meliniomyces variabilis</name>
    <dbReference type="NCBI Taxonomy" id="1149755"/>
    <lineage>
        <taxon>Eukaryota</taxon>
        <taxon>Fungi</taxon>
        <taxon>Dikarya</taxon>
        <taxon>Ascomycota</taxon>
        <taxon>Pezizomycotina</taxon>
        <taxon>Leotiomycetes</taxon>
        <taxon>Helotiales</taxon>
        <taxon>Hyaloscyphaceae</taxon>
        <taxon>Hyaloscypha</taxon>
        <taxon>Hyaloscypha variabilis</taxon>
    </lineage>
</organism>
<dbReference type="Pfam" id="PF20150">
    <property type="entry name" value="2EXR"/>
    <property type="match status" value="1"/>
</dbReference>
<evidence type="ECO:0000259" key="1">
    <source>
        <dbReference type="Pfam" id="PF20150"/>
    </source>
</evidence>
<dbReference type="PANTHER" id="PTHR35910">
    <property type="entry name" value="2EXR DOMAIN-CONTAINING PROTEIN"/>
    <property type="match status" value="1"/>
</dbReference>